<dbReference type="GO" id="GO:0080120">
    <property type="term" value="P:CAAX-box protein maturation"/>
    <property type="evidence" value="ECO:0007669"/>
    <property type="project" value="UniProtKB-ARBA"/>
</dbReference>
<feature type="domain" description="CAAX prenyl protease 2/Lysostaphin resistance protein A-like" evidence="2">
    <location>
        <begin position="109"/>
        <end position="209"/>
    </location>
</feature>
<keyword evidence="1" id="KW-0472">Membrane</keyword>
<feature type="transmembrane region" description="Helical" evidence="1">
    <location>
        <begin position="114"/>
        <end position="134"/>
    </location>
</feature>
<dbReference type="AlphaFoldDB" id="A0A0G0NEV0"/>
<feature type="transmembrane region" description="Helical" evidence="1">
    <location>
        <begin position="146"/>
        <end position="166"/>
    </location>
</feature>
<evidence type="ECO:0000313" key="3">
    <source>
        <dbReference type="EMBL" id="KKQ84434.1"/>
    </source>
</evidence>
<evidence type="ECO:0000259" key="2">
    <source>
        <dbReference type="Pfam" id="PF02517"/>
    </source>
</evidence>
<feature type="transmembrane region" description="Helical" evidence="1">
    <location>
        <begin position="74"/>
        <end position="94"/>
    </location>
</feature>
<dbReference type="STRING" id="1618570.UT08_C0018G0040"/>
<gene>
    <name evidence="3" type="ORF">UT08_C0018G0040</name>
</gene>
<proteinExistence type="predicted"/>
<dbReference type="InterPro" id="IPR003675">
    <property type="entry name" value="Rce1/LyrA-like_dom"/>
</dbReference>
<comment type="caution">
    <text evidence="3">The sequence shown here is derived from an EMBL/GenBank/DDBJ whole genome shotgun (WGS) entry which is preliminary data.</text>
</comment>
<protein>
    <recommendedName>
        <fullName evidence="2">CAAX prenyl protease 2/Lysostaphin resistance protein A-like domain-containing protein</fullName>
    </recommendedName>
</protein>
<evidence type="ECO:0000313" key="4">
    <source>
        <dbReference type="Proteomes" id="UP000034081"/>
    </source>
</evidence>
<dbReference type="EMBL" id="LBVL01000018">
    <property type="protein sequence ID" value="KKQ84434.1"/>
    <property type="molecule type" value="Genomic_DNA"/>
</dbReference>
<feature type="transmembrane region" description="Helical" evidence="1">
    <location>
        <begin position="12"/>
        <end position="29"/>
    </location>
</feature>
<reference evidence="3 4" key="1">
    <citation type="journal article" date="2015" name="Nature">
        <title>rRNA introns, odd ribosomes, and small enigmatic genomes across a large radiation of phyla.</title>
        <authorList>
            <person name="Brown C.T."/>
            <person name="Hug L.A."/>
            <person name="Thomas B.C."/>
            <person name="Sharon I."/>
            <person name="Castelle C.J."/>
            <person name="Singh A."/>
            <person name="Wilkins M.J."/>
            <person name="Williams K.H."/>
            <person name="Banfield J.F."/>
        </authorList>
    </citation>
    <scope>NUCLEOTIDE SEQUENCE [LARGE SCALE GENOMIC DNA]</scope>
</reference>
<keyword evidence="1" id="KW-0812">Transmembrane</keyword>
<sequence>MPKKEIALKNSTILATYLIIVWGFYRILFKLPEEVEELVIKPFIWLIPVFWLIHKEKVGLGSLGITFRNLFQSIYLSLSLGILFALEGLVINYVKYGGIEFSANIGMTPFWSALGLSFATAVSEEVAFRGYFFNRIWYVIGTEWKANLITSFVWALIHIPVAIFWWELNLTGVVGYTLLTLIFGIGSAFVFARTKNVASSVLLHVLWEWPIILFR</sequence>
<organism evidence="3 4">
    <name type="scientific">Candidatus Woesebacteria bacterium GW2011_GWB1_38_8</name>
    <dbReference type="NCBI Taxonomy" id="1618570"/>
    <lineage>
        <taxon>Bacteria</taxon>
        <taxon>Candidatus Woeseibacteriota</taxon>
    </lineage>
</organism>
<feature type="transmembrane region" description="Helical" evidence="1">
    <location>
        <begin position="172"/>
        <end position="192"/>
    </location>
</feature>
<dbReference type="Pfam" id="PF02517">
    <property type="entry name" value="Rce1-like"/>
    <property type="match status" value="1"/>
</dbReference>
<evidence type="ECO:0000256" key="1">
    <source>
        <dbReference type="SAM" id="Phobius"/>
    </source>
</evidence>
<accession>A0A0G0NEV0</accession>
<dbReference type="GO" id="GO:0004175">
    <property type="term" value="F:endopeptidase activity"/>
    <property type="evidence" value="ECO:0007669"/>
    <property type="project" value="UniProtKB-ARBA"/>
</dbReference>
<keyword evidence="1" id="KW-1133">Transmembrane helix</keyword>
<dbReference type="Proteomes" id="UP000034081">
    <property type="component" value="Unassembled WGS sequence"/>
</dbReference>
<name>A0A0G0NEV0_9BACT</name>